<accession>A0A9P1FWH3</accession>
<dbReference type="Gene3D" id="3.80.10.10">
    <property type="entry name" value="Ribonuclease Inhibitor"/>
    <property type="match status" value="1"/>
</dbReference>
<evidence type="ECO:0000313" key="7">
    <source>
        <dbReference type="EMBL" id="CAL4778008.1"/>
    </source>
</evidence>
<dbReference type="InterPro" id="IPR032675">
    <property type="entry name" value="LRR_dom_sf"/>
</dbReference>
<evidence type="ECO:0000256" key="1">
    <source>
        <dbReference type="ARBA" id="ARBA00004496"/>
    </source>
</evidence>
<evidence type="ECO:0000313" key="8">
    <source>
        <dbReference type="Proteomes" id="UP001152797"/>
    </source>
</evidence>
<dbReference type="Proteomes" id="UP001152797">
    <property type="component" value="Unassembled WGS sequence"/>
</dbReference>
<keyword evidence="2" id="KW-0963">Cytoplasm</keyword>
<sequence>MDANAHALYKPRNTRKVLAKAARAWKHHTVPAHCNCFRTSTLAAEKRLLDGCENSQVSARAGSMNEDEALGRLNFSNVESRPELDQQALDLSSGRFSESSPERFRHLKVLLLSGAPLATEDLTKVLMWAPSLWKLDASYCSLAALPELELWQRMSNIKSLLLHKNLLAKWQDVECAASPGNLEWLTLYGNPITSQPEYQTHVLSVATTLIALDLRVLTDEEHLAVTETGAERRPAGNATGSFRRFAANSEASAFLFREKPPESFLPPQELLREAADELRQLYGKSAQCSAAFAIQGGWRVYKARSLKFSLSETQRISAIRLQKCARKFLWKRAMQTYVEKFLAEEEGLDLLLSAQEMLTLRASKLIELSVRRWVRRRKNRRTVREAATIIARNVKGHLTRCKLLRKFLKLDTYRRIYFPASCTWEAIVLLNVARAACDLSPLPREHQFEAADVMAIRMVDSSEMPRSKSEVSRLLAFRNFSLLRPCHSRRYPSHLWDGPFHRLVPGGTPQRFLEAYGRVRRRAANVDNICRKVFLASCACGPHPIVRDAPYEEGPFVVRETKAPDFRELYTFGRLLGEGDFGIVYTCDVKLGGSAWDEELTREAEARQRAEDTAKDAEATSDGKASC</sequence>
<dbReference type="AlphaFoldDB" id="A0A9P1FWH3"/>
<name>A0A9P1FWH3_9DINO</name>
<dbReference type="GO" id="GO:0005737">
    <property type="term" value="C:cytoplasm"/>
    <property type="evidence" value="ECO:0007669"/>
    <property type="project" value="UniProtKB-SubCell"/>
</dbReference>
<dbReference type="PANTHER" id="PTHR46545">
    <property type="entry name" value="LEUCINE-RICH REPEAT-CONTAINING PROTEIN 51"/>
    <property type="match status" value="1"/>
</dbReference>
<keyword evidence="8" id="KW-1185">Reference proteome</keyword>
<evidence type="ECO:0000313" key="6">
    <source>
        <dbReference type="EMBL" id="CAI3990696.1"/>
    </source>
</evidence>
<proteinExistence type="predicted"/>
<keyword evidence="4" id="KW-0677">Repeat</keyword>
<gene>
    <name evidence="6" type="ORF">C1SCF055_LOCUS17663</name>
</gene>
<dbReference type="PANTHER" id="PTHR46545:SF1">
    <property type="entry name" value="LEUCINE-RICH REPEAT-CONTAINING PROTEIN 51"/>
    <property type="match status" value="1"/>
</dbReference>
<dbReference type="OrthoDB" id="301841at2759"/>
<organism evidence="6">
    <name type="scientific">Cladocopium goreaui</name>
    <dbReference type="NCBI Taxonomy" id="2562237"/>
    <lineage>
        <taxon>Eukaryota</taxon>
        <taxon>Sar</taxon>
        <taxon>Alveolata</taxon>
        <taxon>Dinophyceae</taxon>
        <taxon>Suessiales</taxon>
        <taxon>Symbiodiniaceae</taxon>
        <taxon>Cladocopium</taxon>
    </lineage>
</organism>
<dbReference type="SUPFAM" id="SSF52058">
    <property type="entry name" value="L domain-like"/>
    <property type="match status" value="1"/>
</dbReference>
<evidence type="ECO:0000256" key="4">
    <source>
        <dbReference type="ARBA" id="ARBA00022737"/>
    </source>
</evidence>
<keyword evidence="3" id="KW-0433">Leucine-rich repeat</keyword>
<reference evidence="6" key="1">
    <citation type="submission" date="2022-10" db="EMBL/GenBank/DDBJ databases">
        <authorList>
            <person name="Chen Y."/>
            <person name="Dougan E. K."/>
            <person name="Chan C."/>
            <person name="Rhodes N."/>
            <person name="Thang M."/>
        </authorList>
    </citation>
    <scope>NUCLEOTIDE SEQUENCE</scope>
</reference>
<comment type="caution">
    <text evidence="6">The sequence shown here is derived from an EMBL/GenBank/DDBJ whole genome shotgun (WGS) entry which is preliminary data.</text>
</comment>
<evidence type="ECO:0000256" key="2">
    <source>
        <dbReference type="ARBA" id="ARBA00022490"/>
    </source>
</evidence>
<dbReference type="EMBL" id="CAMXCT020001503">
    <property type="protein sequence ID" value="CAL1144071.1"/>
    <property type="molecule type" value="Genomic_DNA"/>
</dbReference>
<feature type="compositionally biased region" description="Basic and acidic residues" evidence="5">
    <location>
        <begin position="601"/>
        <end position="618"/>
    </location>
</feature>
<comment type="subcellular location">
    <subcellularLocation>
        <location evidence="1">Cytoplasm</location>
    </subcellularLocation>
</comment>
<protein>
    <submittedName>
        <fullName evidence="6">Uncharacterized protein</fullName>
    </submittedName>
</protein>
<dbReference type="EMBL" id="CAMXCT010001503">
    <property type="protein sequence ID" value="CAI3990696.1"/>
    <property type="molecule type" value="Genomic_DNA"/>
</dbReference>
<feature type="region of interest" description="Disordered" evidence="5">
    <location>
        <begin position="601"/>
        <end position="627"/>
    </location>
</feature>
<dbReference type="EMBL" id="CAMXCT030001503">
    <property type="protein sequence ID" value="CAL4778008.1"/>
    <property type="molecule type" value="Genomic_DNA"/>
</dbReference>
<reference evidence="7 8" key="2">
    <citation type="submission" date="2024-05" db="EMBL/GenBank/DDBJ databases">
        <authorList>
            <person name="Chen Y."/>
            <person name="Shah S."/>
            <person name="Dougan E. K."/>
            <person name="Thang M."/>
            <person name="Chan C."/>
        </authorList>
    </citation>
    <scope>NUCLEOTIDE SEQUENCE [LARGE SCALE GENOMIC DNA]</scope>
</reference>
<evidence type="ECO:0000256" key="5">
    <source>
        <dbReference type="SAM" id="MobiDB-lite"/>
    </source>
</evidence>
<evidence type="ECO:0000256" key="3">
    <source>
        <dbReference type="ARBA" id="ARBA00022614"/>
    </source>
</evidence>